<dbReference type="Proteomes" id="UP001165960">
    <property type="component" value="Unassembled WGS sequence"/>
</dbReference>
<reference evidence="1" key="1">
    <citation type="submission" date="2022-04" db="EMBL/GenBank/DDBJ databases">
        <title>Genome of the entomopathogenic fungus Entomophthora muscae.</title>
        <authorList>
            <person name="Elya C."/>
            <person name="Lovett B.R."/>
            <person name="Lee E."/>
            <person name="Macias A.M."/>
            <person name="Hajek A.E."/>
            <person name="De Bivort B.L."/>
            <person name="Kasson M.T."/>
            <person name="De Fine Licht H.H."/>
            <person name="Stajich J.E."/>
        </authorList>
    </citation>
    <scope>NUCLEOTIDE SEQUENCE</scope>
    <source>
        <strain evidence="1">Berkeley</strain>
    </source>
</reference>
<dbReference type="EMBL" id="QTSX02001501">
    <property type="protein sequence ID" value="KAJ9081067.1"/>
    <property type="molecule type" value="Genomic_DNA"/>
</dbReference>
<evidence type="ECO:0000313" key="1">
    <source>
        <dbReference type="EMBL" id="KAJ9081067.1"/>
    </source>
</evidence>
<gene>
    <name evidence="1" type="ORF">DSO57_1018537</name>
</gene>
<proteinExistence type="predicted"/>
<sequence length="213" mass="23309">MNLKLLSVFLSIAQATEPLDFVSTGAKFNVTLTCQKLDSNCEDIKHTFKLVTGFIENAPLLEGQINVKVEFLTSIGDTSGSRPQNLAEARSPSSSIDIERVSFVVPDAVLRQNGQKTAADSSADILMTIDSAVNFYFPSMFGSAQKKPNIAPLTSLRTSCCTAWASSRQFTSYRTLISFLLTLKSMISMKTRKNCSSVRLSLINTSTTTITRQ</sequence>
<organism evidence="1 2">
    <name type="scientific">Entomophthora muscae</name>
    <dbReference type="NCBI Taxonomy" id="34485"/>
    <lineage>
        <taxon>Eukaryota</taxon>
        <taxon>Fungi</taxon>
        <taxon>Fungi incertae sedis</taxon>
        <taxon>Zoopagomycota</taxon>
        <taxon>Entomophthoromycotina</taxon>
        <taxon>Entomophthoromycetes</taxon>
        <taxon>Entomophthorales</taxon>
        <taxon>Entomophthoraceae</taxon>
        <taxon>Entomophthora</taxon>
    </lineage>
</organism>
<name>A0ACC2U2D7_9FUNG</name>
<evidence type="ECO:0000313" key="2">
    <source>
        <dbReference type="Proteomes" id="UP001165960"/>
    </source>
</evidence>
<keyword evidence="2" id="KW-1185">Reference proteome</keyword>
<accession>A0ACC2U2D7</accession>
<protein>
    <submittedName>
        <fullName evidence="1">Uncharacterized protein</fullName>
    </submittedName>
</protein>
<comment type="caution">
    <text evidence="1">The sequence shown here is derived from an EMBL/GenBank/DDBJ whole genome shotgun (WGS) entry which is preliminary data.</text>
</comment>